<organism evidence="3 4">
    <name type="scientific">Thiothrix eikelboomii</name>
    <dbReference type="NCBI Taxonomy" id="92487"/>
    <lineage>
        <taxon>Bacteria</taxon>
        <taxon>Pseudomonadati</taxon>
        <taxon>Pseudomonadota</taxon>
        <taxon>Gammaproteobacteria</taxon>
        <taxon>Thiotrichales</taxon>
        <taxon>Thiotrichaceae</taxon>
        <taxon>Thiothrix</taxon>
    </lineage>
</organism>
<accession>A0A1T4XGP9</accession>
<evidence type="ECO:0000313" key="3">
    <source>
        <dbReference type="EMBL" id="SKA88704.1"/>
    </source>
</evidence>
<dbReference type="InterPro" id="IPR007751">
    <property type="entry name" value="DUF676_lipase-like"/>
</dbReference>
<feature type="domain" description="DUF676" evidence="2">
    <location>
        <begin position="107"/>
        <end position="162"/>
    </location>
</feature>
<dbReference type="RefSeq" id="WP_078923438.1">
    <property type="nucleotide sequence ID" value="NZ_FUYB01000017.1"/>
</dbReference>
<reference evidence="3 4" key="1">
    <citation type="submission" date="2017-02" db="EMBL/GenBank/DDBJ databases">
        <authorList>
            <person name="Peterson S.W."/>
        </authorList>
    </citation>
    <scope>NUCLEOTIDE SEQUENCE [LARGE SCALE GENOMIC DNA]</scope>
    <source>
        <strain evidence="3 4">ATCC 49788</strain>
    </source>
</reference>
<dbReference type="EMBL" id="FUYB01000017">
    <property type="protein sequence ID" value="SKA88704.1"/>
    <property type="molecule type" value="Genomic_DNA"/>
</dbReference>
<dbReference type="OrthoDB" id="5760641at2"/>
<dbReference type="STRING" id="92487.SAMN02745130_02989"/>
<keyword evidence="4" id="KW-1185">Reference proteome</keyword>
<evidence type="ECO:0000256" key="1">
    <source>
        <dbReference type="SAM" id="SignalP"/>
    </source>
</evidence>
<dbReference type="Gene3D" id="3.40.50.1820">
    <property type="entry name" value="alpha/beta hydrolase"/>
    <property type="match status" value="1"/>
</dbReference>
<name>A0A1T4XGP9_9GAMM</name>
<feature type="signal peptide" evidence="1">
    <location>
        <begin position="1"/>
        <end position="21"/>
    </location>
</feature>
<keyword evidence="1" id="KW-0732">Signal</keyword>
<dbReference type="SUPFAM" id="SSF53474">
    <property type="entry name" value="alpha/beta-Hydrolases"/>
    <property type="match status" value="1"/>
</dbReference>
<evidence type="ECO:0000259" key="2">
    <source>
        <dbReference type="Pfam" id="PF05057"/>
    </source>
</evidence>
<evidence type="ECO:0000313" key="4">
    <source>
        <dbReference type="Proteomes" id="UP000190460"/>
    </source>
</evidence>
<sequence length="270" mass="29497">MKFFAGLVVLIVSLLSASAKAATLVLIPGFQESGMAWRFQHVTSSLEASGWVDGGNLILTPQGVVNHRPLAKRPKKVVYTLELPNQRSITQQAAVLDHYLRVLAAERKEPLSLVGHSAGGLVGRYWLVTAQSVPVDTLITIATPHLGTPWADFSEVAINTPLAELAASLGLDLASAQPLSKELREERPGNFLYWLNHQPHPAIRYVAIVRNSQRPDSMDLVVPPHSQAMTKVFALQGQTETVLSEGQHFINANDGYRIATILAPPQLRKK</sequence>
<feature type="chain" id="PRO_5013114976" evidence="1">
    <location>
        <begin position="22"/>
        <end position="270"/>
    </location>
</feature>
<gene>
    <name evidence="3" type="ORF">SAMN02745130_02989</name>
</gene>
<dbReference type="AlphaFoldDB" id="A0A1T4XGP9"/>
<protein>
    <submittedName>
        <fullName evidence="3">PGAP1-like protein</fullName>
    </submittedName>
</protein>
<proteinExistence type="predicted"/>
<dbReference type="InterPro" id="IPR029058">
    <property type="entry name" value="AB_hydrolase_fold"/>
</dbReference>
<dbReference type="Proteomes" id="UP000190460">
    <property type="component" value="Unassembled WGS sequence"/>
</dbReference>
<dbReference type="Pfam" id="PF05057">
    <property type="entry name" value="DUF676"/>
    <property type="match status" value="1"/>
</dbReference>